<dbReference type="InterPro" id="IPR009038">
    <property type="entry name" value="GOLD_dom"/>
</dbReference>
<comment type="caution">
    <text evidence="3">The sequence shown here is derived from an EMBL/GenBank/DDBJ whole genome shotgun (WGS) entry which is preliminary data.</text>
</comment>
<evidence type="ECO:0000313" key="3">
    <source>
        <dbReference type="EMBL" id="KAK7194178.1"/>
    </source>
</evidence>
<reference evidence="3 4" key="1">
    <citation type="journal article" date="2021" name="MBio">
        <title>A New Model Trypanosomatid, Novymonas esmeraldas: Genomic Perception of Its 'Candidatus Pandoraea novymonadis' Endosymbiont.</title>
        <authorList>
            <person name="Zakharova A."/>
            <person name="Saura A."/>
            <person name="Butenko A."/>
            <person name="Podesvova L."/>
            <person name="Warmusova S."/>
            <person name="Kostygov A.Y."/>
            <person name="Nenarokova A."/>
            <person name="Lukes J."/>
            <person name="Opperdoes F.R."/>
            <person name="Yurchenko V."/>
        </authorList>
    </citation>
    <scope>NUCLEOTIDE SEQUENCE [LARGE SCALE GENOMIC DNA]</scope>
    <source>
        <strain evidence="3 4">E262AT.01</strain>
    </source>
</reference>
<keyword evidence="4" id="KW-1185">Reference proteome</keyword>
<dbReference type="SMART" id="SM01190">
    <property type="entry name" value="EMP24_GP25L"/>
    <property type="match status" value="1"/>
</dbReference>
<feature type="domain" description="GOLD" evidence="2">
    <location>
        <begin position="38"/>
        <end position="230"/>
    </location>
</feature>
<dbReference type="Pfam" id="PF01105">
    <property type="entry name" value="EMP24_GP25L"/>
    <property type="match status" value="1"/>
</dbReference>
<feature type="transmembrane region" description="Helical" evidence="1">
    <location>
        <begin position="202"/>
        <end position="223"/>
    </location>
</feature>
<name>A0AAW0EMR5_9TRYP</name>
<organism evidence="3 4">
    <name type="scientific">Novymonas esmeraldas</name>
    <dbReference type="NCBI Taxonomy" id="1808958"/>
    <lineage>
        <taxon>Eukaryota</taxon>
        <taxon>Discoba</taxon>
        <taxon>Euglenozoa</taxon>
        <taxon>Kinetoplastea</taxon>
        <taxon>Metakinetoplastina</taxon>
        <taxon>Trypanosomatida</taxon>
        <taxon>Trypanosomatidae</taxon>
        <taxon>Novymonas</taxon>
    </lineage>
</organism>
<evidence type="ECO:0000313" key="4">
    <source>
        <dbReference type="Proteomes" id="UP001430356"/>
    </source>
</evidence>
<dbReference type="AlphaFoldDB" id="A0AAW0EMR5"/>
<proteinExistence type="predicted"/>
<dbReference type="EMBL" id="JAECZO010000032">
    <property type="protein sequence ID" value="KAK7194178.1"/>
    <property type="molecule type" value="Genomic_DNA"/>
</dbReference>
<sequence length="235" mass="25719">MLAHSSRVRRLTSVGLLLHAIAVVAVLLTCGCATGAAAFRFTLVPGKVKCFTSEQPEGGRYELRYRMTRSLTPLVSVAVTSRGGRVLMEHEVAKPDAKEIITVNRNSLISICFHTAEKATVAAVSLNVTLDIIDAEDAELTRMKKQSYSTSSPITLGAGKGSGAMQQMQYIYDTLVSTRASFVSLTRADEDIRYSLAEAERYSWMLVYAFLGLGILVTLGSVFRLRAFMKKVKLL</sequence>
<accession>A0AAW0EMR5</accession>
<keyword evidence="1" id="KW-0812">Transmembrane</keyword>
<dbReference type="PROSITE" id="PS51257">
    <property type="entry name" value="PROKAR_LIPOPROTEIN"/>
    <property type="match status" value="1"/>
</dbReference>
<gene>
    <name evidence="3" type="ORF">NESM_000331700</name>
</gene>
<evidence type="ECO:0000259" key="2">
    <source>
        <dbReference type="SMART" id="SM01190"/>
    </source>
</evidence>
<keyword evidence="1" id="KW-1133">Transmembrane helix</keyword>
<dbReference type="Proteomes" id="UP001430356">
    <property type="component" value="Unassembled WGS sequence"/>
</dbReference>
<keyword evidence="1" id="KW-0472">Membrane</keyword>
<evidence type="ECO:0000256" key="1">
    <source>
        <dbReference type="SAM" id="Phobius"/>
    </source>
</evidence>
<protein>
    <submittedName>
        <fullName evidence="3">Emp24/gp25L/p24 family/GOLD</fullName>
    </submittedName>
</protein>